<evidence type="ECO:0000256" key="8">
    <source>
        <dbReference type="ARBA" id="ARBA00038436"/>
    </source>
</evidence>
<dbReference type="EMBL" id="WJJP01000238">
    <property type="protein sequence ID" value="MBD3324453.1"/>
    <property type="molecule type" value="Genomic_DNA"/>
</dbReference>
<dbReference type="AlphaFoldDB" id="A0A9D5JUN1"/>
<dbReference type="PANTHER" id="PTHR35011:SF5">
    <property type="entry name" value="SIALIC ACID TRAP TRANSPORTER SMALL PERMEASE PROTEIN SIAQ"/>
    <property type="match status" value="1"/>
</dbReference>
<dbReference type="Proteomes" id="UP000649604">
    <property type="component" value="Unassembled WGS sequence"/>
</dbReference>
<keyword evidence="6 9" id="KW-1133">Transmembrane helix</keyword>
<proteinExistence type="inferred from homology"/>
<keyword evidence="7 9" id="KW-0472">Membrane</keyword>
<name>A0A9D5JUN1_9BACT</name>
<evidence type="ECO:0000256" key="7">
    <source>
        <dbReference type="ARBA" id="ARBA00023136"/>
    </source>
</evidence>
<evidence type="ECO:0000313" key="12">
    <source>
        <dbReference type="Proteomes" id="UP000649604"/>
    </source>
</evidence>
<dbReference type="InterPro" id="IPR007387">
    <property type="entry name" value="TRAP_DctQ"/>
</dbReference>
<keyword evidence="5 9" id="KW-0812">Transmembrane</keyword>
<dbReference type="Pfam" id="PF04290">
    <property type="entry name" value="DctQ"/>
    <property type="match status" value="1"/>
</dbReference>
<comment type="similarity">
    <text evidence="8">Belongs to the TRAP transporter small permease family.</text>
</comment>
<accession>A0A9D5JUN1</accession>
<dbReference type="PANTHER" id="PTHR35011">
    <property type="entry name" value="2,3-DIKETO-L-GULONATE TRAP TRANSPORTER SMALL PERMEASE PROTEIN YIAM"/>
    <property type="match status" value="1"/>
</dbReference>
<feature type="domain" description="Tripartite ATP-independent periplasmic transporters DctQ component" evidence="10">
    <location>
        <begin position="40"/>
        <end position="168"/>
    </location>
</feature>
<evidence type="ECO:0000313" key="11">
    <source>
        <dbReference type="EMBL" id="MBD3324453.1"/>
    </source>
</evidence>
<evidence type="ECO:0000256" key="3">
    <source>
        <dbReference type="ARBA" id="ARBA00022475"/>
    </source>
</evidence>
<feature type="transmembrane region" description="Helical" evidence="9">
    <location>
        <begin position="27"/>
        <end position="51"/>
    </location>
</feature>
<organism evidence="11 12">
    <name type="scientific">candidate division KSB3 bacterium</name>
    <dbReference type="NCBI Taxonomy" id="2044937"/>
    <lineage>
        <taxon>Bacteria</taxon>
        <taxon>candidate division KSB3</taxon>
    </lineage>
</organism>
<dbReference type="GO" id="GO:0015740">
    <property type="term" value="P:C4-dicarboxylate transport"/>
    <property type="evidence" value="ECO:0007669"/>
    <property type="project" value="TreeGrafter"/>
</dbReference>
<evidence type="ECO:0000259" key="10">
    <source>
        <dbReference type="Pfam" id="PF04290"/>
    </source>
</evidence>
<evidence type="ECO:0000256" key="5">
    <source>
        <dbReference type="ARBA" id="ARBA00022692"/>
    </source>
</evidence>
<feature type="transmembrane region" description="Helical" evidence="9">
    <location>
        <begin position="143"/>
        <end position="165"/>
    </location>
</feature>
<dbReference type="InterPro" id="IPR055348">
    <property type="entry name" value="DctQ"/>
</dbReference>
<evidence type="ECO:0000256" key="2">
    <source>
        <dbReference type="ARBA" id="ARBA00022448"/>
    </source>
</evidence>
<keyword evidence="3" id="KW-1003">Cell membrane</keyword>
<sequence length="176" mass="19932">MAMGSMKKRFRQFFAIYSGFSEILARISIVICYGLVSAVTIIVGLAVFYRYVLNSPLQWAEEIARYILIWLSLIAASVAVKERKHINLTTVIRRLPQPVSLVIEIILYGIIIGVIAIIARYSWEMVVTRSLRQFSPSMAISMLWAHSALPVGFALILLQSLFILLEDITLLLKENE</sequence>
<keyword evidence="4" id="KW-0997">Cell inner membrane</keyword>
<protein>
    <submittedName>
        <fullName evidence="11">TRAP transporter small permease subunit</fullName>
    </submittedName>
</protein>
<gene>
    <name evidence="11" type="ORF">GF339_07690</name>
</gene>
<evidence type="ECO:0000256" key="4">
    <source>
        <dbReference type="ARBA" id="ARBA00022519"/>
    </source>
</evidence>
<feature type="transmembrane region" description="Helical" evidence="9">
    <location>
        <begin position="63"/>
        <end position="80"/>
    </location>
</feature>
<reference evidence="11" key="1">
    <citation type="submission" date="2019-11" db="EMBL/GenBank/DDBJ databases">
        <title>Microbial mats filling the niche in hypersaline microbial mats.</title>
        <authorList>
            <person name="Wong H.L."/>
            <person name="Macleod F.I."/>
            <person name="White R.A. III"/>
            <person name="Burns B.P."/>
        </authorList>
    </citation>
    <scope>NUCLEOTIDE SEQUENCE</scope>
    <source>
        <strain evidence="11">Rbin_158</strain>
    </source>
</reference>
<evidence type="ECO:0000256" key="6">
    <source>
        <dbReference type="ARBA" id="ARBA00022989"/>
    </source>
</evidence>
<evidence type="ECO:0000256" key="1">
    <source>
        <dbReference type="ARBA" id="ARBA00004429"/>
    </source>
</evidence>
<dbReference type="GO" id="GO:0022857">
    <property type="term" value="F:transmembrane transporter activity"/>
    <property type="evidence" value="ECO:0007669"/>
    <property type="project" value="TreeGrafter"/>
</dbReference>
<evidence type="ECO:0000256" key="9">
    <source>
        <dbReference type="SAM" id="Phobius"/>
    </source>
</evidence>
<feature type="transmembrane region" description="Helical" evidence="9">
    <location>
        <begin position="101"/>
        <end position="123"/>
    </location>
</feature>
<keyword evidence="2" id="KW-0813">Transport</keyword>
<comment type="subcellular location">
    <subcellularLocation>
        <location evidence="1">Cell inner membrane</location>
        <topology evidence="1">Multi-pass membrane protein</topology>
    </subcellularLocation>
</comment>
<comment type="caution">
    <text evidence="11">The sequence shown here is derived from an EMBL/GenBank/DDBJ whole genome shotgun (WGS) entry which is preliminary data.</text>
</comment>
<dbReference type="GO" id="GO:0005886">
    <property type="term" value="C:plasma membrane"/>
    <property type="evidence" value="ECO:0007669"/>
    <property type="project" value="UniProtKB-SubCell"/>
</dbReference>